<dbReference type="RefSeq" id="XP_037149543.1">
    <property type="nucleotide sequence ID" value="XM_037294162.1"/>
</dbReference>
<evidence type="ECO:0000313" key="2">
    <source>
        <dbReference type="EMBL" id="KAF6220108.1"/>
    </source>
</evidence>
<comment type="caution">
    <text evidence="2">The sequence shown here is derived from an EMBL/GenBank/DDBJ whole genome shotgun (WGS) entry which is preliminary data.</text>
</comment>
<evidence type="ECO:0000256" key="1">
    <source>
        <dbReference type="SAM" id="SignalP"/>
    </source>
</evidence>
<reference evidence="2 3" key="1">
    <citation type="journal article" date="2020" name="Genomics">
        <title>Complete, high-quality genomes from long-read metagenomic sequencing of two wolf lichen thalli reveals enigmatic genome architecture.</title>
        <authorList>
            <person name="McKenzie S.K."/>
            <person name="Walston R.F."/>
            <person name="Allen J.L."/>
        </authorList>
    </citation>
    <scope>NUCLEOTIDE SEQUENCE [LARGE SCALE GENOMIC DNA]</scope>
    <source>
        <strain evidence="2">WasteWater1</strain>
    </source>
</reference>
<gene>
    <name evidence="2" type="ORF">HO133_003239</name>
</gene>
<feature type="chain" id="PRO_5034520109" evidence="1">
    <location>
        <begin position="25"/>
        <end position="206"/>
    </location>
</feature>
<organism evidence="2 3">
    <name type="scientific">Letharia lupina</name>
    <dbReference type="NCBI Taxonomy" id="560253"/>
    <lineage>
        <taxon>Eukaryota</taxon>
        <taxon>Fungi</taxon>
        <taxon>Dikarya</taxon>
        <taxon>Ascomycota</taxon>
        <taxon>Pezizomycotina</taxon>
        <taxon>Lecanoromycetes</taxon>
        <taxon>OSLEUM clade</taxon>
        <taxon>Lecanoromycetidae</taxon>
        <taxon>Lecanorales</taxon>
        <taxon>Lecanorineae</taxon>
        <taxon>Parmeliaceae</taxon>
        <taxon>Letharia</taxon>
    </lineage>
</organism>
<protein>
    <submittedName>
        <fullName evidence="2">Uncharacterized protein</fullName>
    </submittedName>
</protein>
<proteinExistence type="predicted"/>
<dbReference type="EMBL" id="JACCJB010000017">
    <property type="protein sequence ID" value="KAF6220108.1"/>
    <property type="molecule type" value="Genomic_DNA"/>
</dbReference>
<keyword evidence="1" id="KW-0732">Signal</keyword>
<accession>A0A8H6CAT3</accession>
<sequence>MISFSSIHFVQAALLLIHIYSAVAELSEDFCDRAAYGQPNYSTCIALLYGNPTHRGAGIYNIDSDEHGFFLPYFGHSADFTINQWRHRVTLPAVWHNDGCKIALLVEPGPMGGFTTDSGSWAEIADRGKALLDYCLLGRRAPAIWGGGVGHAGTHGRLNIVIYQRGSVFDRAIAGRTGPGGLVGVDWNETTANLSASGRIGILSHA</sequence>
<name>A0A8H6CAT3_9LECA</name>
<dbReference type="AlphaFoldDB" id="A0A8H6CAT3"/>
<dbReference type="GeneID" id="59331650"/>
<evidence type="ECO:0000313" key="3">
    <source>
        <dbReference type="Proteomes" id="UP000593566"/>
    </source>
</evidence>
<feature type="signal peptide" evidence="1">
    <location>
        <begin position="1"/>
        <end position="24"/>
    </location>
</feature>
<dbReference type="Proteomes" id="UP000593566">
    <property type="component" value="Unassembled WGS sequence"/>
</dbReference>
<keyword evidence="3" id="KW-1185">Reference proteome</keyword>